<dbReference type="InterPro" id="IPR006222">
    <property type="entry name" value="GCVT_N"/>
</dbReference>
<name>A0ABN5VBG1_9ACTN</name>
<feature type="compositionally biased region" description="Polar residues" evidence="1">
    <location>
        <begin position="248"/>
        <end position="259"/>
    </location>
</feature>
<evidence type="ECO:0000256" key="1">
    <source>
        <dbReference type="SAM" id="MobiDB-lite"/>
    </source>
</evidence>
<dbReference type="SUPFAM" id="SSF103025">
    <property type="entry name" value="Folate-binding domain"/>
    <property type="match status" value="1"/>
</dbReference>
<dbReference type="InterPro" id="IPR027266">
    <property type="entry name" value="TrmE/GcvT-like"/>
</dbReference>
<accession>A0ABN5VBG1</accession>
<dbReference type="Gene3D" id="3.30.1360.120">
    <property type="entry name" value="Probable tRNA modification gtpase trme, domain 1"/>
    <property type="match status" value="1"/>
</dbReference>
<dbReference type="Pfam" id="PF01571">
    <property type="entry name" value="GCV_T"/>
    <property type="match status" value="1"/>
</dbReference>
<dbReference type="Proteomes" id="UP001321542">
    <property type="component" value="Chromosome"/>
</dbReference>
<organism evidence="3 4">
    <name type="scientific">Streptomyces graminofaciens</name>
    <dbReference type="NCBI Taxonomy" id="68212"/>
    <lineage>
        <taxon>Bacteria</taxon>
        <taxon>Bacillati</taxon>
        <taxon>Actinomycetota</taxon>
        <taxon>Actinomycetes</taxon>
        <taxon>Kitasatosporales</taxon>
        <taxon>Streptomycetaceae</taxon>
        <taxon>Streptomyces</taxon>
    </lineage>
</organism>
<reference evidence="3 4" key="1">
    <citation type="journal article" date="2010" name="ChemBioChem">
        <title>Cloning and characterization of the biosynthetic gene cluster of 16-membered macrolide antibiotic FD-891: involvement of a dual functional cytochrome P450 monooxygenase catalyzing epoxidation and hydroxylation.</title>
        <authorList>
            <person name="Kudo F."/>
            <person name="Motegi A."/>
            <person name="Mizoue K."/>
            <person name="Eguchi T."/>
        </authorList>
    </citation>
    <scope>NUCLEOTIDE SEQUENCE [LARGE SCALE GENOMIC DNA]</scope>
    <source>
        <strain evidence="3 4">A-8890</strain>
    </source>
</reference>
<gene>
    <name evidence="3" type="ORF">SGFS_018410</name>
</gene>
<dbReference type="EMBL" id="AP018448">
    <property type="protein sequence ID" value="BBC30547.1"/>
    <property type="molecule type" value="Genomic_DNA"/>
</dbReference>
<dbReference type="PANTHER" id="PTHR30007:SF0">
    <property type="entry name" value="TRANSPOSASE"/>
    <property type="match status" value="1"/>
</dbReference>
<reference evidence="3 4" key="2">
    <citation type="journal article" date="2023" name="ChemBioChem">
        <title>Acyltransferase Domain Exchange between Two Independent Type I Polyketide Synthases in the Same Producer Strain of Macrolide Antibiotics.</title>
        <authorList>
            <person name="Kudo F."/>
            <person name="Kishikawa K."/>
            <person name="Tsuboi K."/>
            <person name="Kido T."/>
            <person name="Usui T."/>
            <person name="Hashimoto J."/>
            <person name="Shin-Ya K."/>
            <person name="Miyanaga A."/>
            <person name="Eguchi T."/>
        </authorList>
    </citation>
    <scope>NUCLEOTIDE SEQUENCE [LARGE SCALE GENOMIC DNA]</scope>
    <source>
        <strain evidence="3 4">A-8890</strain>
    </source>
</reference>
<sequence>MPGRKRGPAADVLGLVIAVVVLAANTHDKAAGIVLLDQVAEHSGGSVRKALVDQGFRSQVVAHGAGLGIDVEIVERDPQVKRFVPQPKRWRVEQTYGILIPHRRLARDYEHCPSSAMERRYEYSFDRPNWFEQSAAEHRAVREGVGVIDTSSFGKLLVQGHDAVRVLQRVSVNDLYTEPGRITYTQWLNEHGGIESDVTITRLTEDRFLVLSGGAESETECMCVCPSLPTYRPAPADPRTAPFGKSASRPTSSNGSLGR</sequence>
<evidence type="ECO:0000259" key="2">
    <source>
        <dbReference type="Pfam" id="PF01571"/>
    </source>
</evidence>
<proteinExistence type="predicted"/>
<keyword evidence="4" id="KW-1185">Reference proteome</keyword>
<dbReference type="PANTHER" id="PTHR30007">
    <property type="entry name" value="PHP DOMAIN PROTEIN"/>
    <property type="match status" value="1"/>
</dbReference>
<evidence type="ECO:0000313" key="3">
    <source>
        <dbReference type="EMBL" id="BBC30547.1"/>
    </source>
</evidence>
<feature type="domain" description="GCVT N-terminal" evidence="2">
    <location>
        <begin position="123"/>
        <end position="219"/>
    </location>
</feature>
<evidence type="ECO:0000313" key="4">
    <source>
        <dbReference type="Proteomes" id="UP001321542"/>
    </source>
</evidence>
<protein>
    <recommendedName>
        <fullName evidence="2">GCVT N-terminal domain-containing protein</fullName>
    </recommendedName>
</protein>
<feature type="region of interest" description="Disordered" evidence="1">
    <location>
        <begin position="234"/>
        <end position="259"/>
    </location>
</feature>